<proteinExistence type="predicted"/>
<protein>
    <submittedName>
        <fullName evidence="3">DUF1016 N-terminal domain-containing protein</fullName>
    </submittedName>
</protein>
<dbReference type="RefSeq" id="WP_283484582.1">
    <property type="nucleotide sequence ID" value="NZ_CP125947.1"/>
</dbReference>
<keyword evidence="4" id="KW-1185">Reference proteome</keyword>
<accession>A0ABY8SJT7</accession>
<dbReference type="EMBL" id="CP125947">
    <property type="protein sequence ID" value="WHS63372.1"/>
    <property type="molecule type" value="Genomic_DNA"/>
</dbReference>
<sequence length="99" mass="10944">MQRCRQTLGANLALNQADAQAREPAGTKLGSSRDQVTPEVRRMLAFPEMKGFSRANLMYVGAFAEAWPDAEIVQQPVGQFPWGQNLPSIEQIEREVGGQ</sequence>
<evidence type="ECO:0000313" key="4">
    <source>
        <dbReference type="Proteomes" id="UP001240697"/>
    </source>
</evidence>
<feature type="domain" description="YhcG N-terminal" evidence="2">
    <location>
        <begin position="45"/>
        <end position="93"/>
    </location>
</feature>
<gene>
    <name evidence="3" type="ORF">QMY55_12465</name>
</gene>
<dbReference type="Proteomes" id="UP001240697">
    <property type="component" value="Chromosome"/>
</dbReference>
<evidence type="ECO:0000313" key="3">
    <source>
        <dbReference type="EMBL" id="WHS63372.1"/>
    </source>
</evidence>
<evidence type="ECO:0000256" key="1">
    <source>
        <dbReference type="SAM" id="MobiDB-lite"/>
    </source>
</evidence>
<dbReference type="InterPro" id="IPR041527">
    <property type="entry name" value="YhcG_N"/>
</dbReference>
<reference evidence="3 4" key="1">
    <citation type="submission" date="2023-05" db="EMBL/GenBank/DDBJ databases">
        <authorList>
            <person name="Yin Y."/>
            <person name="Lu Z."/>
        </authorList>
    </citation>
    <scope>NUCLEOTIDE SEQUENCE [LARGE SCALE GENOMIC DNA]</scope>
    <source>
        <strain evidence="3 4">ZM22</strain>
    </source>
</reference>
<organism evidence="3 4">
    <name type="scientific">Comamonas resistens</name>
    <dbReference type="NCBI Taxonomy" id="3046670"/>
    <lineage>
        <taxon>Bacteria</taxon>
        <taxon>Pseudomonadati</taxon>
        <taxon>Pseudomonadota</taxon>
        <taxon>Betaproteobacteria</taxon>
        <taxon>Burkholderiales</taxon>
        <taxon>Comamonadaceae</taxon>
        <taxon>Comamonas</taxon>
    </lineage>
</organism>
<feature type="region of interest" description="Disordered" evidence="1">
    <location>
        <begin position="15"/>
        <end position="34"/>
    </location>
</feature>
<evidence type="ECO:0000259" key="2">
    <source>
        <dbReference type="Pfam" id="PF17761"/>
    </source>
</evidence>
<dbReference type="Pfam" id="PF17761">
    <property type="entry name" value="DUF1016_N"/>
    <property type="match status" value="1"/>
</dbReference>
<name>A0ABY8SJT7_9BURK</name>